<dbReference type="Proteomes" id="UP000242180">
    <property type="component" value="Unassembled WGS sequence"/>
</dbReference>
<evidence type="ECO:0000256" key="1">
    <source>
        <dbReference type="SAM" id="MobiDB-lite"/>
    </source>
</evidence>
<gene>
    <name evidence="2" type="ORF">BCR43DRAFT_512649</name>
</gene>
<name>A0A1X2HHB8_SYNRA</name>
<comment type="caution">
    <text evidence="2">The sequence shown here is derived from an EMBL/GenBank/DDBJ whole genome shotgun (WGS) entry which is preliminary data.</text>
</comment>
<feature type="region of interest" description="Disordered" evidence="1">
    <location>
        <begin position="80"/>
        <end position="111"/>
    </location>
</feature>
<reference evidence="2 3" key="1">
    <citation type="submission" date="2016-07" db="EMBL/GenBank/DDBJ databases">
        <title>Pervasive Adenine N6-methylation of Active Genes in Fungi.</title>
        <authorList>
            <consortium name="DOE Joint Genome Institute"/>
            <person name="Mondo S.J."/>
            <person name="Dannebaum R.O."/>
            <person name="Kuo R.C."/>
            <person name="Labutti K."/>
            <person name="Haridas S."/>
            <person name="Kuo A."/>
            <person name="Salamov A."/>
            <person name="Ahrendt S.R."/>
            <person name="Lipzen A."/>
            <person name="Sullivan W."/>
            <person name="Andreopoulos W.B."/>
            <person name="Clum A."/>
            <person name="Lindquist E."/>
            <person name="Daum C."/>
            <person name="Ramamoorthy G.K."/>
            <person name="Gryganskyi A."/>
            <person name="Culley D."/>
            <person name="Magnuson J.K."/>
            <person name="James T.Y."/>
            <person name="O'Malley M.A."/>
            <person name="Stajich J.E."/>
            <person name="Spatafora J.W."/>
            <person name="Visel A."/>
            <person name="Grigoriev I.V."/>
        </authorList>
    </citation>
    <scope>NUCLEOTIDE SEQUENCE [LARGE SCALE GENOMIC DNA]</scope>
    <source>
        <strain evidence="2 3">NRRL 2496</strain>
    </source>
</reference>
<organism evidence="2 3">
    <name type="scientific">Syncephalastrum racemosum</name>
    <name type="common">Filamentous fungus</name>
    <dbReference type="NCBI Taxonomy" id="13706"/>
    <lineage>
        <taxon>Eukaryota</taxon>
        <taxon>Fungi</taxon>
        <taxon>Fungi incertae sedis</taxon>
        <taxon>Mucoromycota</taxon>
        <taxon>Mucoromycotina</taxon>
        <taxon>Mucoromycetes</taxon>
        <taxon>Mucorales</taxon>
        <taxon>Syncephalastraceae</taxon>
        <taxon>Syncephalastrum</taxon>
    </lineage>
</organism>
<dbReference type="OrthoDB" id="2271250at2759"/>
<sequence length="111" mass="12944">MIAFVEKIKQRYEIWKIEKYTRRRTLLPEYESRDKDYYATHYEDGVYYAEAPVRNNSSNTIVAGGEKTIKALQRAPSVATKRAGSLMRSQSKRSYLPPPRCSETYNASLQR</sequence>
<dbReference type="InParanoid" id="A0A1X2HHB8"/>
<dbReference type="EMBL" id="MCGN01000003">
    <property type="protein sequence ID" value="ORY98460.1"/>
    <property type="molecule type" value="Genomic_DNA"/>
</dbReference>
<evidence type="ECO:0000313" key="2">
    <source>
        <dbReference type="EMBL" id="ORY98460.1"/>
    </source>
</evidence>
<keyword evidence="3" id="KW-1185">Reference proteome</keyword>
<protein>
    <submittedName>
        <fullName evidence="2">Uncharacterized protein</fullName>
    </submittedName>
</protein>
<dbReference type="OMA" id="DYYATHY"/>
<dbReference type="AlphaFoldDB" id="A0A1X2HHB8"/>
<proteinExistence type="predicted"/>
<accession>A0A1X2HHB8</accession>
<evidence type="ECO:0000313" key="3">
    <source>
        <dbReference type="Proteomes" id="UP000242180"/>
    </source>
</evidence>